<accession>A0A9P5U346</accession>
<dbReference type="OrthoDB" id="3360976at2759"/>
<name>A0A9P5U346_9AGAR</name>
<comment type="caution">
    <text evidence="2">The sequence shown here is derived from an EMBL/GenBank/DDBJ whole genome shotgun (WGS) entry which is preliminary data.</text>
</comment>
<proteinExistence type="predicted"/>
<dbReference type="EMBL" id="JADNRY010000128">
    <property type="protein sequence ID" value="KAF9064217.1"/>
    <property type="molecule type" value="Genomic_DNA"/>
</dbReference>
<feature type="non-terminal residue" evidence="2">
    <location>
        <position position="1"/>
    </location>
</feature>
<evidence type="ECO:0000313" key="3">
    <source>
        <dbReference type="Proteomes" id="UP000772434"/>
    </source>
</evidence>
<feature type="domain" description="DUF6593" evidence="1">
    <location>
        <begin position="2"/>
        <end position="76"/>
    </location>
</feature>
<dbReference type="Pfam" id="PF20236">
    <property type="entry name" value="DUF6593"/>
    <property type="match status" value="1"/>
</dbReference>
<dbReference type="InterPro" id="IPR046528">
    <property type="entry name" value="DUF6593"/>
</dbReference>
<evidence type="ECO:0000259" key="1">
    <source>
        <dbReference type="Pfam" id="PF20236"/>
    </source>
</evidence>
<keyword evidence="3" id="KW-1185">Reference proteome</keyword>
<gene>
    <name evidence="2" type="ORF">BDP27DRAFT_1230802</name>
</gene>
<dbReference type="Proteomes" id="UP000772434">
    <property type="component" value="Unassembled WGS sequence"/>
</dbReference>
<evidence type="ECO:0000313" key="2">
    <source>
        <dbReference type="EMBL" id="KAF9064217.1"/>
    </source>
</evidence>
<sequence>NRVFTGDDGKEYNGAFGVYVQRYLILSNGSNTVVAIFHPQRFFWGKDRARLEIFPLGQHMVDEIVVTFTYIERIRKVRQRAARH</sequence>
<reference evidence="2" key="1">
    <citation type="submission" date="2020-11" db="EMBL/GenBank/DDBJ databases">
        <authorList>
            <consortium name="DOE Joint Genome Institute"/>
            <person name="Ahrendt S."/>
            <person name="Riley R."/>
            <person name="Andreopoulos W."/>
            <person name="Labutti K."/>
            <person name="Pangilinan J."/>
            <person name="Ruiz-Duenas F.J."/>
            <person name="Barrasa J.M."/>
            <person name="Sanchez-Garcia M."/>
            <person name="Camarero S."/>
            <person name="Miyauchi S."/>
            <person name="Serrano A."/>
            <person name="Linde D."/>
            <person name="Babiker R."/>
            <person name="Drula E."/>
            <person name="Ayuso-Fernandez I."/>
            <person name="Pacheco R."/>
            <person name="Padilla G."/>
            <person name="Ferreira P."/>
            <person name="Barriuso J."/>
            <person name="Kellner H."/>
            <person name="Castanera R."/>
            <person name="Alfaro M."/>
            <person name="Ramirez L."/>
            <person name="Pisabarro A.G."/>
            <person name="Kuo A."/>
            <person name="Tritt A."/>
            <person name="Lipzen A."/>
            <person name="He G."/>
            <person name="Yan M."/>
            <person name="Ng V."/>
            <person name="Cullen D."/>
            <person name="Martin F."/>
            <person name="Rosso M.-N."/>
            <person name="Henrissat B."/>
            <person name="Hibbett D."/>
            <person name="Martinez A.T."/>
            <person name="Grigoriev I.V."/>
        </authorList>
    </citation>
    <scope>NUCLEOTIDE SEQUENCE</scope>
    <source>
        <strain evidence="2">AH 40177</strain>
    </source>
</reference>
<dbReference type="AlphaFoldDB" id="A0A9P5U346"/>
<protein>
    <recommendedName>
        <fullName evidence="1">DUF6593 domain-containing protein</fullName>
    </recommendedName>
</protein>
<organism evidence="2 3">
    <name type="scientific">Rhodocollybia butyracea</name>
    <dbReference type="NCBI Taxonomy" id="206335"/>
    <lineage>
        <taxon>Eukaryota</taxon>
        <taxon>Fungi</taxon>
        <taxon>Dikarya</taxon>
        <taxon>Basidiomycota</taxon>
        <taxon>Agaricomycotina</taxon>
        <taxon>Agaricomycetes</taxon>
        <taxon>Agaricomycetidae</taxon>
        <taxon>Agaricales</taxon>
        <taxon>Marasmiineae</taxon>
        <taxon>Omphalotaceae</taxon>
        <taxon>Rhodocollybia</taxon>
    </lineage>
</organism>